<dbReference type="InterPro" id="IPR051044">
    <property type="entry name" value="MAG_DAG_Lipase"/>
</dbReference>
<evidence type="ECO:0000313" key="3">
    <source>
        <dbReference type="EMBL" id="SON57603.1"/>
    </source>
</evidence>
<dbReference type="RefSeq" id="WP_099557833.1">
    <property type="nucleotide sequence ID" value="NZ_LT960614.1"/>
</dbReference>
<dbReference type="Proteomes" id="UP000223606">
    <property type="component" value="Chromosome 1"/>
</dbReference>
<keyword evidence="4" id="KW-1185">Reference proteome</keyword>
<feature type="domain" description="Serine aminopeptidase S33" evidence="2">
    <location>
        <begin position="43"/>
        <end position="301"/>
    </location>
</feature>
<dbReference type="SUPFAM" id="SSF53474">
    <property type="entry name" value="alpha/beta-Hydrolases"/>
    <property type="match status" value="1"/>
</dbReference>
<reference evidence="4" key="1">
    <citation type="submission" date="2017-09" db="EMBL/GenBank/DDBJ databases">
        <title>Genome sequence of Nannocystis excedens DSM 71.</title>
        <authorList>
            <person name="Blom J."/>
        </authorList>
    </citation>
    <scope>NUCLEOTIDE SEQUENCE [LARGE SCALE GENOMIC DNA]</scope>
    <source>
        <strain evidence="4">type strain: E19</strain>
    </source>
</reference>
<accession>A0A2C9DBJ4</accession>
<dbReference type="AlphaFoldDB" id="A0A2C9DBJ4"/>
<dbReference type="Pfam" id="PF12146">
    <property type="entry name" value="Hydrolase_4"/>
    <property type="match status" value="1"/>
</dbReference>
<dbReference type="OrthoDB" id="9788260at2"/>
<protein>
    <submittedName>
        <fullName evidence="3">Lysophospholipase L2</fullName>
    </submittedName>
</protein>
<evidence type="ECO:0000256" key="1">
    <source>
        <dbReference type="SAM" id="MobiDB-lite"/>
    </source>
</evidence>
<dbReference type="KEGG" id="hdi:HDIA_4062"/>
<dbReference type="InterPro" id="IPR029058">
    <property type="entry name" value="AB_hydrolase_fold"/>
</dbReference>
<dbReference type="Gene3D" id="3.40.50.1820">
    <property type="entry name" value="alpha/beta hydrolase"/>
    <property type="match status" value="1"/>
</dbReference>
<name>A0A2C9DBJ4_9HYPH</name>
<dbReference type="EMBL" id="LT960614">
    <property type="protein sequence ID" value="SON57603.1"/>
    <property type="molecule type" value="Genomic_DNA"/>
</dbReference>
<sequence>MLLPSELADLSVNPVPEGGRVIELRTSDHVRLRAAFWPATVAQPRGTVCLFQGRAEQIEKYFEVIGDLRERGFAVATLDWRGQGGSSRLLRDPRPGHVRRFSDYLFDLEAFHEGVVQRFCPRPWFGLAHSMGGNILMQLVRARRAIWMKRIVMTAPFFDFGAFKISRARIRQLSTLLCALGLAGRSIPKPFRKNAIVRSFEGNPLTHDRDRFERTAGLLEFHPELGIDAPTIGWVRAAEASMRWLGDPRLAFSVTEPILMIGCGADRVVSTAAVERVARRLKTAAYVGIPGARHEIMMESDVLRDAFWASFDAFIPGSDARPPARDDAAPGEAVGAARSLSRGEQS</sequence>
<dbReference type="PANTHER" id="PTHR11614">
    <property type="entry name" value="PHOSPHOLIPASE-RELATED"/>
    <property type="match status" value="1"/>
</dbReference>
<evidence type="ECO:0000313" key="4">
    <source>
        <dbReference type="Proteomes" id="UP000223606"/>
    </source>
</evidence>
<proteinExistence type="predicted"/>
<organism evidence="3 4">
    <name type="scientific">Hartmannibacter diazotrophicus</name>
    <dbReference type="NCBI Taxonomy" id="1482074"/>
    <lineage>
        <taxon>Bacteria</taxon>
        <taxon>Pseudomonadati</taxon>
        <taxon>Pseudomonadota</taxon>
        <taxon>Alphaproteobacteria</taxon>
        <taxon>Hyphomicrobiales</taxon>
        <taxon>Pleomorphomonadaceae</taxon>
        <taxon>Hartmannibacter</taxon>
    </lineage>
</organism>
<gene>
    <name evidence="3" type="ORF">HDIA_4062</name>
</gene>
<evidence type="ECO:0000259" key="2">
    <source>
        <dbReference type="Pfam" id="PF12146"/>
    </source>
</evidence>
<feature type="region of interest" description="Disordered" evidence="1">
    <location>
        <begin position="319"/>
        <end position="346"/>
    </location>
</feature>
<dbReference type="InterPro" id="IPR022742">
    <property type="entry name" value="Hydrolase_4"/>
</dbReference>